<dbReference type="InterPro" id="IPR023997">
    <property type="entry name" value="TonB-dep_OMP_SusC/RagA_CS"/>
</dbReference>
<dbReference type="InterPro" id="IPR008969">
    <property type="entry name" value="CarboxyPept-like_regulatory"/>
</dbReference>
<dbReference type="PROSITE" id="PS52016">
    <property type="entry name" value="TONB_DEPENDENT_REC_3"/>
    <property type="match status" value="1"/>
</dbReference>
<dbReference type="InterPro" id="IPR023996">
    <property type="entry name" value="TonB-dep_OMP_SusC/RagA"/>
</dbReference>
<comment type="caution">
    <text evidence="10">The sequence shown here is derived from an EMBL/GenBank/DDBJ whole genome shotgun (WGS) entry which is preliminary data.</text>
</comment>
<evidence type="ECO:0000256" key="2">
    <source>
        <dbReference type="ARBA" id="ARBA00022448"/>
    </source>
</evidence>
<feature type="domain" description="TonB-dependent receptor plug" evidence="9">
    <location>
        <begin position="115"/>
        <end position="241"/>
    </location>
</feature>
<feature type="chain" id="PRO_5045250891" evidence="8">
    <location>
        <begin position="21"/>
        <end position="1047"/>
    </location>
</feature>
<dbReference type="SUPFAM" id="SSF49464">
    <property type="entry name" value="Carboxypeptidase regulatory domain-like"/>
    <property type="match status" value="1"/>
</dbReference>
<proteinExistence type="inferred from homology"/>
<dbReference type="Gene3D" id="2.40.170.20">
    <property type="entry name" value="TonB-dependent receptor, beta-barrel domain"/>
    <property type="match status" value="1"/>
</dbReference>
<dbReference type="PROSITE" id="PS00018">
    <property type="entry name" value="EF_HAND_1"/>
    <property type="match status" value="1"/>
</dbReference>
<dbReference type="Gene3D" id="2.170.130.10">
    <property type="entry name" value="TonB-dependent receptor, plug domain"/>
    <property type="match status" value="1"/>
</dbReference>
<evidence type="ECO:0000259" key="9">
    <source>
        <dbReference type="Pfam" id="PF07715"/>
    </source>
</evidence>
<keyword evidence="6 7" id="KW-0998">Cell outer membrane</keyword>
<feature type="signal peptide" evidence="8">
    <location>
        <begin position="1"/>
        <end position="20"/>
    </location>
</feature>
<evidence type="ECO:0000256" key="3">
    <source>
        <dbReference type="ARBA" id="ARBA00022452"/>
    </source>
</evidence>
<dbReference type="InterPro" id="IPR037066">
    <property type="entry name" value="Plug_dom_sf"/>
</dbReference>
<evidence type="ECO:0000313" key="11">
    <source>
        <dbReference type="Proteomes" id="UP001236569"/>
    </source>
</evidence>
<dbReference type="RefSeq" id="WP_283369600.1">
    <property type="nucleotide sequence ID" value="NZ_JASHID010000005.1"/>
</dbReference>
<comment type="subcellular location">
    <subcellularLocation>
        <location evidence="1 7">Cell outer membrane</location>
        <topology evidence="1 7">Multi-pass membrane protein</topology>
    </subcellularLocation>
</comment>
<protein>
    <submittedName>
        <fullName evidence="10">TonB-dependent receptor</fullName>
    </submittedName>
</protein>
<evidence type="ECO:0000256" key="8">
    <source>
        <dbReference type="SAM" id="SignalP"/>
    </source>
</evidence>
<organism evidence="10 11">
    <name type="scientific">Flectobacillus longus</name>
    <dbReference type="NCBI Taxonomy" id="2984207"/>
    <lineage>
        <taxon>Bacteria</taxon>
        <taxon>Pseudomonadati</taxon>
        <taxon>Bacteroidota</taxon>
        <taxon>Cytophagia</taxon>
        <taxon>Cytophagales</taxon>
        <taxon>Flectobacillaceae</taxon>
        <taxon>Flectobacillus</taxon>
    </lineage>
</organism>
<accession>A0ABT6YLQ6</accession>
<keyword evidence="11" id="KW-1185">Reference proteome</keyword>
<evidence type="ECO:0000256" key="6">
    <source>
        <dbReference type="ARBA" id="ARBA00023237"/>
    </source>
</evidence>
<dbReference type="SUPFAM" id="SSF56935">
    <property type="entry name" value="Porins"/>
    <property type="match status" value="1"/>
</dbReference>
<keyword evidence="4 7" id="KW-0812">Transmembrane</keyword>
<evidence type="ECO:0000256" key="4">
    <source>
        <dbReference type="ARBA" id="ARBA00022692"/>
    </source>
</evidence>
<keyword evidence="10" id="KW-0675">Receptor</keyword>
<comment type="similarity">
    <text evidence="7">Belongs to the TonB-dependent receptor family.</text>
</comment>
<reference evidence="10 11" key="1">
    <citation type="submission" date="2023-05" db="EMBL/GenBank/DDBJ databases">
        <title>Novel species of genus Flectobacillus isolated from stream in China.</title>
        <authorList>
            <person name="Lu H."/>
        </authorList>
    </citation>
    <scope>NUCLEOTIDE SEQUENCE [LARGE SCALE GENOMIC DNA]</scope>
    <source>
        <strain evidence="10 11">DC10W</strain>
    </source>
</reference>
<dbReference type="NCBIfam" id="TIGR04057">
    <property type="entry name" value="SusC_RagA_signa"/>
    <property type="match status" value="1"/>
</dbReference>
<name>A0ABT6YLQ6_9BACT</name>
<dbReference type="InterPro" id="IPR039426">
    <property type="entry name" value="TonB-dep_rcpt-like"/>
</dbReference>
<keyword evidence="5 7" id="KW-0472">Membrane</keyword>
<keyword evidence="8" id="KW-0732">Signal</keyword>
<dbReference type="Pfam" id="PF07715">
    <property type="entry name" value="Plug"/>
    <property type="match status" value="1"/>
</dbReference>
<evidence type="ECO:0000256" key="7">
    <source>
        <dbReference type="PROSITE-ProRule" id="PRU01360"/>
    </source>
</evidence>
<gene>
    <name evidence="10" type="ORF">QM480_08695</name>
</gene>
<dbReference type="InterPro" id="IPR012910">
    <property type="entry name" value="Plug_dom"/>
</dbReference>
<dbReference type="InterPro" id="IPR036942">
    <property type="entry name" value="Beta-barrel_TonB_sf"/>
</dbReference>
<dbReference type="Pfam" id="PF13715">
    <property type="entry name" value="CarbopepD_reg_2"/>
    <property type="match status" value="1"/>
</dbReference>
<dbReference type="InterPro" id="IPR018247">
    <property type="entry name" value="EF_Hand_1_Ca_BS"/>
</dbReference>
<keyword evidence="3 7" id="KW-1134">Transmembrane beta strand</keyword>
<dbReference type="Proteomes" id="UP001236569">
    <property type="component" value="Unassembled WGS sequence"/>
</dbReference>
<evidence type="ECO:0000256" key="5">
    <source>
        <dbReference type="ARBA" id="ARBA00023136"/>
    </source>
</evidence>
<dbReference type="EMBL" id="JASHID010000005">
    <property type="protein sequence ID" value="MDI9864402.1"/>
    <property type="molecule type" value="Genomic_DNA"/>
</dbReference>
<evidence type="ECO:0000313" key="10">
    <source>
        <dbReference type="EMBL" id="MDI9864402.1"/>
    </source>
</evidence>
<keyword evidence="2 7" id="KW-0813">Transport</keyword>
<dbReference type="NCBIfam" id="TIGR04056">
    <property type="entry name" value="OMP_RagA_SusC"/>
    <property type="match status" value="1"/>
</dbReference>
<dbReference type="Gene3D" id="2.60.40.1120">
    <property type="entry name" value="Carboxypeptidase-like, regulatory domain"/>
    <property type="match status" value="1"/>
</dbReference>
<evidence type="ECO:0000256" key="1">
    <source>
        <dbReference type="ARBA" id="ARBA00004571"/>
    </source>
</evidence>
<sequence length="1047" mass="114494">MKKLLFFCFLFLSSIWSTLAQEQRTVSGKVTDESGEALPGVTVRVKDVQSGTATNVKGEYAIKVASSGKTLVFSSVGYKPTEVAINGRSTINISLIADNKNLQEVVVIGYGTAKKNEVTSSIASIGEKDIKNLPVPGVDQALQGKVAGVTVTSNGGQPGGGVSVRVRGITSVNGNEPLYVIDGVPILSGRSSVSQDQLGGMAGQSVQSPLAALNSNDIVSIDILKDASAQAIYGALAANGVVLITTKKGKSGEGKISYDVYYGMQEVPRRLKLMDLQQYANYFNSLVPEIRNSGAGNLDTLGEFKNPKVLGRGTDWQDAIFQRGYIRNHQLAFSGGSDKTTYYFSLNNFEQTGTVIGSKFERFALRASIDQQVKSWLKAGVSVNLSRSNQRITLTDGSDAVISVGLYNSPASPVRGFDGQYASVVSIGGSTFGNPNNPVALAEMRNVTAIQTKAFGNIFAELNFTNYLNLRNELNYDFTMSQNSAFQPYVRNDNTGLIILSPSKLIEDRGTSLYWSLKNYLTFNKGFGKHWVNAVVGHEVSESNYDQVTASRQNLTLNLQSLNAGEGGTTQSISGGKYPWAMESYFGRVNYTYNNRYSISASLRRDGSASFGPNKRYGYFPAASVGWTVSEETFAKKWDLISYLKLRAGVGAVGNSGVGGNNLYTTNIRLFSTAPYGAGGIPQNVGNPNLAWESVVTYNGGVDLSMLNKRVDVTLDVYKKVSTNMLLQTQLPVSSGLGTAWNDINSPWTNAGKMTNTGIDIGVTTYNIQKNGFSWKTNFVFSHYNNILNELNDASASIRGYKEYGDAVLVTNTMVGHPVGTFYGYVTDGLFRTMEDLNKDGAKQGLDVKPTGTWLGDVRYKDLNGDGVIDSKDVTIIGNPNPDFTYGITNTFNYKGFDLSIFLNGSQGGQILNYTRRLTEGMTNPYWNQLSTVLDRYTATNTNATLPRYNQWHNNNFRVSDRFVEDGSFLRIQNVSFGYNLPKDLIKKAKLTNARLYVSMQNLYTFTKYTGYDPELGSFNNNIRYMNVDDGHYPNPRTFTIGGNFEF</sequence>